<feature type="compositionally biased region" description="Low complexity" evidence="1">
    <location>
        <begin position="8"/>
        <end position="22"/>
    </location>
</feature>
<dbReference type="GO" id="GO:0009982">
    <property type="term" value="F:pseudouridine synthase activity"/>
    <property type="evidence" value="ECO:0007669"/>
    <property type="project" value="InterPro"/>
</dbReference>
<evidence type="ECO:0008006" key="4">
    <source>
        <dbReference type="Google" id="ProtNLM"/>
    </source>
</evidence>
<evidence type="ECO:0000313" key="3">
    <source>
        <dbReference type="Proteomes" id="UP001356427"/>
    </source>
</evidence>
<reference evidence="2 3" key="1">
    <citation type="submission" date="2021-04" db="EMBL/GenBank/DDBJ databases">
        <authorList>
            <person name="De Guttry C."/>
            <person name="Zahm M."/>
            <person name="Klopp C."/>
            <person name="Cabau C."/>
            <person name="Louis A."/>
            <person name="Berthelot C."/>
            <person name="Parey E."/>
            <person name="Roest Crollius H."/>
            <person name="Montfort J."/>
            <person name="Robinson-Rechavi M."/>
            <person name="Bucao C."/>
            <person name="Bouchez O."/>
            <person name="Gislard M."/>
            <person name="Lluch J."/>
            <person name="Milhes M."/>
            <person name="Lampietro C."/>
            <person name="Lopez Roques C."/>
            <person name="Donnadieu C."/>
            <person name="Braasch I."/>
            <person name="Desvignes T."/>
            <person name="Postlethwait J."/>
            <person name="Bobe J."/>
            <person name="Wedekind C."/>
            <person name="Guiguen Y."/>
        </authorList>
    </citation>
    <scope>NUCLEOTIDE SEQUENCE [LARGE SCALE GENOMIC DNA]</scope>
    <source>
        <strain evidence="2">Cs_M1</strain>
        <tissue evidence="2">Blood</tissue>
    </source>
</reference>
<dbReference type="PANTHER" id="PTHR21600:SF40">
    <property type="entry name" value="PSEUDOURIDYLATE SYNTHASE RPUSD2"/>
    <property type="match status" value="1"/>
</dbReference>
<feature type="region of interest" description="Disordered" evidence="1">
    <location>
        <begin position="246"/>
        <end position="266"/>
    </location>
</feature>
<feature type="compositionally biased region" description="Polar residues" evidence="1">
    <location>
        <begin position="282"/>
        <end position="293"/>
    </location>
</feature>
<evidence type="ECO:0000256" key="1">
    <source>
        <dbReference type="SAM" id="MobiDB-lite"/>
    </source>
</evidence>
<keyword evidence="3" id="KW-1185">Reference proteome</keyword>
<dbReference type="EMBL" id="JAGTTL010000023">
    <property type="protein sequence ID" value="KAK6304119.1"/>
    <property type="molecule type" value="Genomic_DNA"/>
</dbReference>
<feature type="compositionally biased region" description="Polar residues" evidence="1">
    <location>
        <begin position="308"/>
        <end position="323"/>
    </location>
</feature>
<dbReference type="SUPFAM" id="SSF55120">
    <property type="entry name" value="Pseudouridine synthase"/>
    <property type="match status" value="1"/>
</dbReference>
<evidence type="ECO:0000313" key="2">
    <source>
        <dbReference type="EMBL" id="KAK6304119.1"/>
    </source>
</evidence>
<gene>
    <name evidence="2" type="ORF">J4Q44_G00247050</name>
</gene>
<dbReference type="InterPro" id="IPR050188">
    <property type="entry name" value="RluA_PseudoU_synthase"/>
</dbReference>
<protein>
    <recommendedName>
        <fullName evidence="4">Pseudouridine synthase RsuA/RluA-like domain-containing protein</fullName>
    </recommendedName>
</protein>
<dbReference type="PANTHER" id="PTHR21600">
    <property type="entry name" value="MITOCHONDRIAL RNA PSEUDOURIDINE SYNTHASE"/>
    <property type="match status" value="1"/>
</dbReference>
<dbReference type="InterPro" id="IPR020103">
    <property type="entry name" value="PsdUridine_synth_cat_dom_sf"/>
</dbReference>
<dbReference type="GO" id="GO:0000455">
    <property type="term" value="P:enzyme-directed rRNA pseudouridine synthesis"/>
    <property type="evidence" value="ECO:0007669"/>
    <property type="project" value="TreeGrafter"/>
</dbReference>
<dbReference type="AlphaFoldDB" id="A0AAN8KZE6"/>
<feature type="compositionally biased region" description="Polar residues" evidence="1">
    <location>
        <begin position="246"/>
        <end position="261"/>
    </location>
</feature>
<feature type="region of interest" description="Disordered" evidence="1">
    <location>
        <begin position="1"/>
        <end position="29"/>
    </location>
</feature>
<organism evidence="2 3">
    <name type="scientific">Coregonus suidteri</name>
    <dbReference type="NCBI Taxonomy" id="861788"/>
    <lineage>
        <taxon>Eukaryota</taxon>
        <taxon>Metazoa</taxon>
        <taxon>Chordata</taxon>
        <taxon>Craniata</taxon>
        <taxon>Vertebrata</taxon>
        <taxon>Euteleostomi</taxon>
        <taxon>Actinopterygii</taxon>
        <taxon>Neopterygii</taxon>
        <taxon>Teleostei</taxon>
        <taxon>Protacanthopterygii</taxon>
        <taxon>Salmoniformes</taxon>
        <taxon>Salmonidae</taxon>
        <taxon>Coregoninae</taxon>
        <taxon>Coregonus</taxon>
    </lineage>
</organism>
<feature type="region of interest" description="Disordered" evidence="1">
    <location>
        <begin position="282"/>
        <end position="324"/>
    </location>
</feature>
<accession>A0AAN8KZE6</accession>
<sequence>MESTVTGVSEENTSNTTVTSTTDNELKETSKRRIRLNEIPVDDLTITLRNNGRNTVHCHEPPVVRRPLEILEDNGEVLVVDKPSSMPVHPCGRFHHNTVIFILGKNRAYVAFILCTGWIASRLGCCSSPALWKCPKNVLVWRRSTSVEWRGFPEGEIICEEPILVFSFKCAASLSRPHSPDPRPPPGYPILNDPIYGSSAWGPDRAKGGLVGMSDHDLLKAILEEHHLKANLNLLDIPDEGIGQVSNARSDVNGKDAQTPQPELLPQVCNSVSRDCKLNDVEQSANQVHSSPATPGALPRPSEENGDQTKSTESSHSASTNTRDPLCSECKIVRPDPIEKELIMYSEGKKYFIPC</sequence>
<name>A0AAN8KZE6_9TELE</name>
<dbReference type="Proteomes" id="UP001356427">
    <property type="component" value="Unassembled WGS sequence"/>
</dbReference>
<dbReference type="GO" id="GO:0003723">
    <property type="term" value="F:RNA binding"/>
    <property type="evidence" value="ECO:0007669"/>
    <property type="project" value="InterPro"/>
</dbReference>
<comment type="caution">
    <text evidence="2">The sequence shown here is derived from an EMBL/GenBank/DDBJ whole genome shotgun (WGS) entry which is preliminary data.</text>
</comment>
<proteinExistence type="predicted"/>